<dbReference type="Pfam" id="PF00128">
    <property type="entry name" value="Alpha-amylase"/>
    <property type="match status" value="1"/>
</dbReference>
<dbReference type="Proteomes" id="UP000614601">
    <property type="component" value="Unassembled WGS sequence"/>
</dbReference>
<evidence type="ECO:0000256" key="2">
    <source>
        <dbReference type="ARBA" id="ARBA00012741"/>
    </source>
</evidence>
<dbReference type="InterPro" id="IPR006047">
    <property type="entry name" value="GH13_cat_dom"/>
</dbReference>
<keyword evidence="3" id="KW-0812">Transmembrane</keyword>
<keyword evidence="6" id="KW-1185">Reference proteome</keyword>
<dbReference type="SMART" id="SM00642">
    <property type="entry name" value="Aamy"/>
    <property type="match status" value="1"/>
</dbReference>
<dbReference type="PANTHER" id="PTHR10357:SF230">
    <property type="entry name" value="GLYCOSYL HYDROLASE FAMILY 13 CATALYTIC DOMAIN-CONTAINING PROTEIN"/>
    <property type="match status" value="1"/>
</dbReference>
<dbReference type="EC" id="3.2.1.20" evidence="2"/>
<dbReference type="Gene3D" id="3.90.400.10">
    <property type="entry name" value="Oligo-1,6-glucosidase, Domain 2"/>
    <property type="match status" value="1"/>
</dbReference>
<feature type="transmembrane region" description="Helical" evidence="3">
    <location>
        <begin position="82"/>
        <end position="104"/>
    </location>
</feature>
<keyword evidence="3" id="KW-0472">Membrane</keyword>
<evidence type="ECO:0000259" key="4">
    <source>
        <dbReference type="SMART" id="SM00642"/>
    </source>
</evidence>
<protein>
    <recommendedName>
        <fullName evidence="2">alpha-glucosidase</fullName>
        <ecNumber evidence="2">3.2.1.20</ecNumber>
    </recommendedName>
</protein>
<dbReference type="InterPro" id="IPR045857">
    <property type="entry name" value="O16G_dom_2"/>
</dbReference>
<dbReference type="Gene3D" id="3.20.20.80">
    <property type="entry name" value="Glycosidases"/>
    <property type="match status" value="1"/>
</dbReference>
<feature type="domain" description="Glycosyl hydrolase family 13 catalytic" evidence="4">
    <location>
        <begin position="124"/>
        <end position="521"/>
    </location>
</feature>
<evidence type="ECO:0000313" key="5">
    <source>
        <dbReference type="EMBL" id="CAD5213021.1"/>
    </source>
</evidence>
<evidence type="ECO:0000256" key="1">
    <source>
        <dbReference type="ARBA" id="ARBA00001657"/>
    </source>
</evidence>
<organism evidence="5 6">
    <name type="scientific">Bursaphelenchus okinawaensis</name>
    <dbReference type="NCBI Taxonomy" id="465554"/>
    <lineage>
        <taxon>Eukaryota</taxon>
        <taxon>Metazoa</taxon>
        <taxon>Ecdysozoa</taxon>
        <taxon>Nematoda</taxon>
        <taxon>Chromadorea</taxon>
        <taxon>Rhabditida</taxon>
        <taxon>Tylenchina</taxon>
        <taxon>Tylenchomorpha</taxon>
        <taxon>Aphelenchoidea</taxon>
        <taxon>Aphelenchoididae</taxon>
        <taxon>Bursaphelenchus</taxon>
    </lineage>
</organism>
<dbReference type="GO" id="GO:0004558">
    <property type="term" value="F:alpha-1,4-glucosidase activity"/>
    <property type="evidence" value="ECO:0007669"/>
    <property type="project" value="UniProtKB-EC"/>
</dbReference>
<dbReference type="AlphaFoldDB" id="A0A811KCH0"/>
<accession>A0A811KCH0</accession>
<dbReference type="EMBL" id="CAJFDH010000002">
    <property type="protein sequence ID" value="CAD5213021.1"/>
    <property type="molecule type" value="Genomic_DNA"/>
</dbReference>
<dbReference type="EMBL" id="CAJFCW020000002">
    <property type="protein sequence ID" value="CAG9098698.1"/>
    <property type="molecule type" value="Genomic_DNA"/>
</dbReference>
<dbReference type="SUPFAM" id="SSF51445">
    <property type="entry name" value="(Trans)glycosidases"/>
    <property type="match status" value="1"/>
</dbReference>
<gene>
    <name evidence="5" type="ORF">BOKJ2_LOCUS4822</name>
</gene>
<dbReference type="Proteomes" id="UP000783686">
    <property type="component" value="Unassembled WGS sequence"/>
</dbReference>
<proteinExistence type="predicted"/>
<name>A0A811KCH0_9BILA</name>
<evidence type="ECO:0000313" key="6">
    <source>
        <dbReference type="Proteomes" id="UP000614601"/>
    </source>
</evidence>
<sequence>MSDFGDDDPYTVDRGYKTDSYIMAVSGAYVEPVEPSYSREKVQPVSTGKELLIQETPRDYGALSPDEVEYYRKDSFWKTCRWSCIVCCLLLLIFLILLTVYILLISPRCIEHDHDWWEKSVVYEIWTPSFKDSDASGKGDFMGIVEKMTQIRRLGITALYIKPFLSHTDKNGAAVDDLDDVAHELGNLKEATQMIEQAHSYGFKVIIDFPVAATSLKHPWFLKSSQASALENREYSDYYFWKKNYESTEFIAKYGNNGDVYYHIENRPELAVLNYKEPNVSSHIQKSIFEWIQRGVDGFHLKYVDYLARTTDGKYPNWNGIVKAITDLKKTIKTKLQEREDLKDKKIFFFASMENIGEMEKVRLGQKAGLDGVLNTELLKIAVGNRICEKTPDSISDCSNEVIGDILQFYQTSEEIWPLWQFGDSDTERLASRTRSRLQAELLQMVQLLLPGTPIVYYGDLLGAKEVKSMDDPQRSAMAWDDSSTAGFSDASVFQWTARLPSEWKHVNFEKEIDNPKSRIRVLKRLIQLKNIHDILFDGQTYLSKPVQNSFSLCRFWKSENDTNKEVFVLSVNFGSRPVNISIHDIPPFVYAVKHMNLQAQNDPYLEARVLAVSSAVHPENWYPQQKFNLALGQYELGVDQGILYRFFVT</sequence>
<dbReference type="InterPro" id="IPR017853">
    <property type="entry name" value="GH"/>
</dbReference>
<dbReference type="PANTHER" id="PTHR10357">
    <property type="entry name" value="ALPHA-AMYLASE FAMILY MEMBER"/>
    <property type="match status" value="1"/>
</dbReference>
<dbReference type="OrthoDB" id="1740265at2759"/>
<comment type="caution">
    <text evidence="5">The sequence shown here is derived from an EMBL/GenBank/DDBJ whole genome shotgun (WGS) entry which is preliminary data.</text>
</comment>
<comment type="catalytic activity">
    <reaction evidence="1">
        <text>Hydrolysis of terminal, non-reducing (1-&gt;4)-linked alpha-D-glucose residues with release of alpha-D-glucose.</text>
        <dbReference type="EC" id="3.2.1.20"/>
    </reaction>
</comment>
<evidence type="ECO:0000256" key="3">
    <source>
        <dbReference type="SAM" id="Phobius"/>
    </source>
</evidence>
<dbReference type="GO" id="GO:0005975">
    <property type="term" value="P:carbohydrate metabolic process"/>
    <property type="evidence" value="ECO:0007669"/>
    <property type="project" value="InterPro"/>
</dbReference>
<reference evidence="5" key="1">
    <citation type="submission" date="2020-09" db="EMBL/GenBank/DDBJ databases">
        <authorList>
            <person name="Kikuchi T."/>
        </authorList>
    </citation>
    <scope>NUCLEOTIDE SEQUENCE</scope>
    <source>
        <strain evidence="5">SH1</strain>
    </source>
</reference>
<keyword evidence="3" id="KW-1133">Transmembrane helix</keyword>